<dbReference type="GeneID" id="88838287"/>
<accession>A0A2X1BBL5</accession>
<proteinExistence type="predicted"/>
<evidence type="ECO:0008006" key="3">
    <source>
        <dbReference type="Google" id="ProtNLM"/>
    </source>
</evidence>
<dbReference type="Proteomes" id="UP000251186">
    <property type="component" value="Unassembled WGS sequence"/>
</dbReference>
<dbReference type="EMBL" id="UAQP01000005">
    <property type="protein sequence ID" value="SPU53429.1"/>
    <property type="molecule type" value="Genomic_DNA"/>
</dbReference>
<reference evidence="1 2" key="1">
    <citation type="submission" date="2018-06" db="EMBL/GenBank/DDBJ databases">
        <authorList>
            <consortium name="Pathogen Informatics"/>
            <person name="Doyle S."/>
        </authorList>
    </citation>
    <scope>NUCLEOTIDE SEQUENCE [LARGE SCALE GENOMIC DNA]</scope>
    <source>
        <strain evidence="1 2">NCTC11166</strain>
    </source>
</reference>
<name>A0A2X1BBL5_BREVE</name>
<sequence length="78" mass="8514">MTALSDTIQFTVIRGEGDWRVLRDGRDAGHFDFSVDAIESALVRATTLIEKGETVEVFVQDAAGQLRQVDPVGGEVLH</sequence>
<organism evidence="1 2">
    <name type="scientific">Brevundimonas vesicularis</name>
    <name type="common">Pseudomonas vesicularis</name>
    <dbReference type="NCBI Taxonomy" id="41276"/>
    <lineage>
        <taxon>Bacteria</taxon>
        <taxon>Pseudomonadati</taxon>
        <taxon>Pseudomonadota</taxon>
        <taxon>Alphaproteobacteria</taxon>
        <taxon>Caulobacterales</taxon>
        <taxon>Caulobacteraceae</taxon>
        <taxon>Brevundimonas</taxon>
    </lineage>
</organism>
<dbReference type="RefSeq" id="WP_066551015.1">
    <property type="nucleotide sequence ID" value="NZ_UAQP01000005.1"/>
</dbReference>
<dbReference type="AlphaFoldDB" id="A0A2X1BBL5"/>
<evidence type="ECO:0000313" key="1">
    <source>
        <dbReference type="EMBL" id="SPU53429.1"/>
    </source>
</evidence>
<gene>
    <name evidence="1" type="ORF">NCTC11166_01500</name>
</gene>
<evidence type="ECO:0000313" key="2">
    <source>
        <dbReference type="Proteomes" id="UP000251186"/>
    </source>
</evidence>
<protein>
    <recommendedName>
        <fullName evidence="3">DUF2188 domain-containing protein</fullName>
    </recommendedName>
</protein>